<gene>
    <name evidence="4" type="ORF">J9309_07745</name>
</gene>
<sequence length="251" mass="27153">MNTKRTALITGASSGIGMATAKILAKNYRLIICGRRQNRLDELKDLLAKETEVLTLNFDVRDKSSVFNAIENLPEHWKSIDVLINNAGNAHGLATFDAAELDDLEAMIDINVKGLIYVSKAVIPLIKQSENGHIVNISSIAGKEVYPNGATYCASKAAVESLSKGMRFDLLPFGVKVTNVAPGAVETEFSLVRFKGNQEKSDNVYAGFEPLVAEDIADAIAYALNAPKHVQIADVTIFPRAQASGATIYKK</sequence>
<accession>A0ABX7X9Z4</accession>
<proteinExistence type="inferred from homology"/>
<dbReference type="PROSITE" id="PS00061">
    <property type="entry name" value="ADH_SHORT"/>
    <property type="match status" value="1"/>
</dbReference>
<name>A0ABX7X9Z4_9FLAO</name>
<dbReference type="PRINTS" id="PR00081">
    <property type="entry name" value="GDHRDH"/>
</dbReference>
<dbReference type="SUPFAM" id="SSF51735">
    <property type="entry name" value="NAD(P)-binding Rossmann-fold domains"/>
    <property type="match status" value="1"/>
</dbReference>
<organism evidence="4 5">
    <name type="scientific">Faecalibacter bovis</name>
    <dbReference type="NCBI Taxonomy" id="2898187"/>
    <lineage>
        <taxon>Bacteria</taxon>
        <taxon>Pseudomonadati</taxon>
        <taxon>Bacteroidota</taxon>
        <taxon>Flavobacteriia</taxon>
        <taxon>Flavobacteriales</taxon>
        <taxon>Weeksellaceae</taxon>
        <taxon>Faecalibacter</taxon>
    </lineage>
</organism>
<dbReference type="PANTHER" id="PTHR42901:SF1">
    <property type="entry name" value="ALCOHOL DEHYDROGENASE"/>
    <property type="match status" value="1"/>
</dbReference>
<evidence type="ECO:0000256" key="3">
    <source>
        <dbReference type="RuleBase" id="RU000363"/>
    </source>
</evidence>
<comment type="similarity">
    <text evidence="1 3">Belongs to the short-chain dehydrogenases/reductases (SDR) family.</text>
</comment>
<dbReference type="RefSeq" id="WP_230475325.1">
    <property type="nucleotide sequence ID" value="NZ_CP072842.1"/>
</dbReference>
<dbReference type="Pfam" id="PF00106">
    <property type="entry name" value="adh_short"/>
    <property type="match status" value="1"/>
</dbReference>
<protein>
    <submittedName>
        <fullName evidence="4">SDR family NAD(P)-dependent oxidoreductase</fullName>
    </submittedName>
</protein>
<evidence type="ECO:0000256" key="2">
    <source>
        <dbReference type="ARBA" id="ARBA00023002"/>
    </source>
</evidence>
<dbReference type="Proteomes" id="UP000672011">
    <property type="component" value="Chromosome"/>
</dbReference>
<evidence type="ECO:0000256" key="1">
    <source>
        <dbReference type="ARBA" id="ARBA00006484"/>
    </source>
</evidence>
<dbReference type="InterPro" id="IPR036291">
    <property type="entry name" value="NAD(P)-bd_dom_sf"/>
</dbReference>
<dbReference type="InterPro" id="IPR020904">
    <property type="entry name" value="Sc_DH/Rdtase_CS"/>
</dbReference>
<keyword evidence="2" id="KW-0560">Oxidoreductase</keyword>
<reference evidence="5" key="2">
    <citation type="submission" date="2021-04" db="EMBL/GenBank/DDBJ databases">
        <title>Taxonomy of Flavobacteriaceae bacterium ZY171143.</title>
        <authorList>
            <person name="Li F."/>
        </authorList>
    </citation>
    <scope>NUCLEOTIDE SEQUENCE [LARGE SCALE GENOMIC DNA]</scope>
    <source>
        <strain evidence="5">ZY171143</strain>
    </source>
</reference>
<evidence type="ECO:0000313" key="5">
    <source>
        <dbReference type="Proteomes" id="UP000672011"/>
    </source>
</evidence>
<reference evidence="4 5" key="1">
    <citation type="journal article" date="2021" name="Int. J. Syst. Evol. Microbiol.">
        <title>Faecalibacter bovis sp. nov., isolated from cow faeces.</title>
        <authorList>
            <person name="Li F."/>
            <person name="Zhao W."/>
            <person name="Hong Q."/>
            <person name="Shao Q."/>
            <person name="Song J."/>
            <person name="Yang S."/>
        </authorList>
    </citation>
    <scope>NUCLEOTIDE SEQUENCE [LARGE SCALE GENOMIC DNA]</scope>
    <source>
        <strain evidence="4 5">ZY171143</strain>
    </source>
</reference>
<dbReference type="PRINTS" id="PR00080">
    <property type="entry name" value="SDRFAMILY"/>
</dbReference>
<dbReference type="Gene3D" id="3.40.50.720">
    <property type="entry name" value="NAD(P)-binding Rossmann-like Domain"/>
    <property type="match status" value="1"/>
</dbReference>
<evidence type="ECO:0000313" key="4">
    <source>
        <dbReference type="EMBL" id="QTV04703.1"/>
    </source>
</evidence>
<dbReference type="EMBL" id="CP072842">
    <property type="protein sequence ID" value="QTV04703.1"/>
    <property type="molecule type" value="Genomic_DNA"/>
</dbReference>
<dbReference type="PANTHER" id="PTHR42901">
    <property type="entry name" value="ALCOHOL DEHYDROGENASE"/>
    <property type="match status" value="1"/>
</dbReference>
<keyword evidence="5" id="KW-1185">Reference proteome</keyword>
<dbReference type="InterPro" id="IPR002347">
    <property type="entry name" value="SDR_fam"/>
</dbReference>